<accession>A0A8W8P073</accession>
<proteinExistence type="predicted"/>
<protein>
    <submittedName>
        <fullName evidence="2">Uncharacterized protein</fullName>
    </submittedName>
</protein>
<name>A0A8W8P073_MAGGI</name>
<keyword evidence="3" id="KW-1185">Reference proteome</keyword>
<evidence type="ECO:0000313" key="3">
    <source>
        <dbReference type="Proteomes" id="UP000005408"/>
    </source>
</evidence>
<dbReference type="Gene3D" id="2.40.50.140">
    <property type="entry name" value="Nucleic acid-binding proteins"/>
    <property type="match status" value="1"/>
</dbReference>
<organism evidence="2 3">
    <name type="scientific">Magallana gigas</name>
    <name type="common">Pacific oyster</name>
    <name type="synonym">Crassostrea gigas</name>
    <dbReference type="NCBI Taxonomy" id="29159"/>
    <lineage>
        <taxon>Eukaryota</taxon>
        <taxon>Metazoa</taxon>
        <taxon>Spiralia</taxon>
        <taxon>Lophotrochozoa</taxon>
        <taxon>Mollusca</taxon>
        <taxon>Bivalvia</taxon>
        <taxon>Autobranchia</taxon>
        <taxon>Pteriomorphia</taxon>
        <taxon>Ostreida</taxon>
        <taxon>Ostreoidea</taxon>
        <taxon>Ostreidae</taxon>
        <taxon>Magallana</taxon>
    </lineage>
</organism>
<sequence>MSSELPEDNYELDTIDDPDDTNVNEINEESTIEDANCVVEYADILGLSETRLKKCESSASYKISGYELFRCDGKGCNAEERPYHGIAVYHKPTMSFESLSNFGVEMPTLQALFKMKREGPYVPPISVKICAISRQKEYVNADGEEKKYLILGIADTTMAAKCTLYDLTKVKDLEQGKSAMLFNTIIKADNSITITSKSRVSRIGPITVPSEIENAAQVMANPPASAEVTLKEIDKSPVKSMLSVRGQVVAEEIARTVSVRGRDVKVKSITLKDGTGKCKVSLWREFAEKEVGIGQHLKITDVVVQTYNNEKSVSTTGRTEVETVEAPSQLKLTENIMAFNMEENSLSLIIDDGEAYPAYRISLNKIATFLNCEENEIEEALINKLPMKASITVQHDEITQISL</sequence>
<dbReference type="AlphaFoldDB" id="A0A8W8P073"/>
<dbReference type="SUPFAM" id="SSF50249">
    <property type="entry name" value="Nucleic acid-binding proteins"/>
    <property type="match status" value="1"/>
</dbReference>
<dbReference type="CDD" id="cd04491">
    <property type="entry name" value="SoSSB_OBF"/>
    <property type="match status" value="1"/>
</dbReference>
<dbReference type="Proteomes" id="UP000005408">
    <property type="component" value="Unassembled WGS sequence"/>
</dbReference>
<reference evidence="2" key="1">
    <citation type="submission" date="2022-08" db="UniProtKB">
        <authorList>
            <consortium name="EnsemblMetazoa"/>
        </authorList>
    </citation>
    <scope>IDENTIFICATION</scope>
    <source>
        <strain evidence="2">05x7-T-G4-1.051#20</strain>
    </source>
</reference>
<dbReference type="EnsemblMetazoa" id="G9670.1">
    <property type="protein sequence ID" value="G9670.1:cds"/>
    <property type="gene ID" value="G9670"/>
</dbReference>
<evidence type="ECO:0000256" key="1">
    <source>
        <dbReference type="SAM" id="MobiDB-lite"/>
    </source>
</evidence>
<feature type="region of interest" description="Disordered" evidence="1">
    <location>
        <begin position="1"/>
        <end position="22"/>
    </location>
</feature>
<dbReference type="InterPro" id="IPR012340">
    <property type="entry name" value="NA-bd_OB-fold"/>
</dbReference>
<evidence type="ECO:0000313" key="2">
    <source>
        <dbReference type="EnsemblMetazoa" id="G9670.1:cds"/>
    </source>
</evidence>